<dbReference type="eggNOG" id="arCOG02698">
    <property type="taxonomic scope" value="Archaea"/>
</dbReference>
<dbReference type="AlphaFoldDB" id="F8AF79"/>
<evidence type="ECO:0008006" key="3">
    <source>
        <dbReference type="Google" id="ProtNLM"/>
    </source>
</evidence>
<sequence length="136" mass="14922">MRYAGFILLLIVAGIFALGSRGSFTEYNAKRAITVPVGRNAYIEFECNNTIIRVINNMDVPISAKVVASCSPELNCHWEEATILPGESKELKGTVTGLPGTYQIPLTIIARWNGGDAKITACRIEVTIEKGDDYER</sequence>
<reference evidence="1 2" key="1">
    <citation type="journal article" date="2011" name="J. Bacteriol.">
        <title>Complete genome sequence of the obligate piezophilic hyperthermophilic archaeon Pyrococcus yayanosii CH1.</title>
        <authorList>
            <person name="Jun X."/>
            <person name="Lupeng L."/>
            <person name="Minjuan X."/>
            <person name="Oger P."/>
            <person name="Fengping W."/>
            <person name="Jebbar M."/>
            <person name="Xiang X."/>
        </authorList>
    </citation>
    <scope>NUCLEOTIDE SEQUENCE [LARGE SCALE GENOMIC DNA]</scope>
    <source>
        <strain evidence="2">CH1 / JCM 16557</strain>
    </source>
</reference>
<dbReference type="EMBL" id="CP002779">
    <property type="protein sequence ID" value="AEH24907.1"/>
    <property type="molecule type" value="Genomic_DNA"/>
</dbReference>
<evidence type="ECO:0000313" key="2">
    <source>
        <dbReference type="Proteomes" id="UP000008386"/>
    </source>
</evidence>
<dbReference type="OrthoDB" id="86285at2157"/>
<dbReference type="GeneID" id="10837802"/>
<protein>
    <recommendedName>
        <fullName evidence="3">DUF1573 domain-containing protein</fullName>
    </recommendedName>
</protein>
<accession>F8AF79</accession>
<gene>
    <name evidence="1" type="ordered locus">PYCH_12290</name>
</gene>
<dbReference type="RefSeq" id="WP_013905963.1">
    <property type="nucleotide sequence ID" value="NC_015680.1"/>
</dbReference>
<name>F8AF79_PYRYC</name>
<dbReference type="Proteomes" id="UP000008386">
    <property type="component" value="Chromosome"/>
</dbReference>
<dbReference type="STRING" id="529709.PYCH_12290"/>
<proteinExistence type="predicted"/>
<dbReference type="KEGG" id="pya:PYCH_12290"/>
<evidence type="ECO:0000313" key="1">
    <source>
        <dbReference type="EMBL" id="AEH24907.1"/>
    </source>
</evidence>
<keyword evidence="2" id="KW-1185">Reference proteome</keyword>
<dbReference type="HOGENOM" id="CLU_1870824_0_0_2"/>
<organism evidence="1 2">
    <name type="scientific">Pyrococcus yayanosii (strain CH1 / JCM 16557)</name>
    <dbReference type="NCBI Taxonomy" id="529709"/>
    <lineage>
        <taxon>Archaea</taxon>
        <taxon>Methanobacteriati</taxon>
        <taxon>Methanobacteriota</taxon>
        <taxon>Thermococci</taxon>
        <taxon>Thermococcales</taxon>
        <taxon>Thermococcaceae</taxon>
        <taxon>Pyrococcus</taxon>
    </lineage>
</organism>